<comment type="subcellular location">
    <subcellularLocation>
        <location evidence="7">Golgi apparatus membrane</location>
        <topology evidence="7">Multi-pass membrane protein</topology>
    </subcellularLocation>
    <subcellularLocation>
        <location evidence="7">Cytoplasmic vesicle membrane</location>
        <topology evidence="7">Multi-pass membrane protein</topology>
    </subcellularLocation>
    <subcellularLocation>
        <location evidence="7">Endoplasmic reticulum membrane</location>
        <topology evidence="7">Multi-pass membrane protein</topology>
    </subcellularLocation>
</comment>
<evidence type="ECO:0000256" key="2">
    <source>
        <dbReference type="ARBA" id="ARBA00010425"/>
    </source>
</evidence>
<evidence type="ECO:0000313" key="9">
    <source>
        <dbReference type="Proteomes" id="UP000277580"/>
    </source>
</evidence>
<accession>A0A3N4KPM5</accession>
<comment type="function">
    <text evidence="1 7">Involved in the import of GDP-mannose from the cytoplasm into the Golgi lumen.</text>
</comment>
<dbReference type="GO" id="GO:0005789">
    <property type="term" value="C:endoplasmic reticulum membrane"/>
    <property type="evidence" value="ECO:0007669"/>
    <property type="project" value="UniProtKB-SubCell"/>
</dbReference>
<feature type="transmembrane region" description="Helical" evidence="7">
    <location>
        <begin position="278"/>
        <end position="294"/>
    </location>
</feature>
<dbReference type="GO" id="GO:0030659">
    <property type="term" value="C:cytoplasmic vesicle membrane"/>
    <property type="evidence" value="ECO:0007669"/>
    <property type="project" value="UniProtKB-SubCell"/>
</dbReference>
<feature type="transmembrane region" description="Helical" evidence="7">
    <location>
        <begin position="223"/>
        <end position="245"/>
    </location>
</feature>
<evidence type="ECO:0000313" key="8">
    <source>
        <dbReference type="EMBL" id="RPB11379.1"/>
    </source>
</evidence>
<feature type="non-terminal residue" evidence="8">
    <location>
        <position position="295"/>
    </location>
</feature>
<comment type="similarity">
    <text evidence="2 7">Belongs to the TPT transporter family. SLC35D subfamily.</text>
</comment>
<dbReference type="STRING" id="1392247.A0A3N4KPM5"/>
<dbReference type="OrthoDB" id="5547497at2759"/>
<keyword evidence="5 7" id="KW-1133">Transmembrane helix</keyword>
<evidence type="ECO:0000256" key="1">
    <source>
        <dbReference type="ARBA" id="ARBA00003420"/>
    </source>
</evidence>
<gene>
    <name evidence="8" type="ORF">P167DRAFT_476477</name>
</gene>
<feature type="transmembrane region" description="Helical" evidence="7">
    <location>
        <begin position="160"/>
        <end position="180"/>
    </location>
</feature>
<name>A0A3N4KPM5_9PEZI</name>
<dbReference type="InParanoid" id="A0A3N4KPM5"/>
<feature type="non-terminal residue" evidence="8">
    <location>
        <position position="1"/>
    </location>
</feature>
<dbReference type="AlphaFoldDB" id="A0A3N4KPM5"/>
<dbReference type="InterPro" id="IPR050186">
    <property type="entry name" value="TPT_transporter"/>
</dbReference>
<dbReference type="Proteomes" id="UP000277580">
    <property type="component" value="Unassembled WGS sequence"/>
</dbReference>
<feature type="transmembrane region" description="Helical" evidence="7">
    <location>
        <begin position="37"/>
        <end position="59"/>
    </location>
</feature>
<keyword evidence="7" id="KW-0813">Transport</keyword>
<evidence type="ECO:0000256" key="3">
    <source>
        <dbReference type="ARBA" id="ARBA00011182"/>
    </source>
</evidence>
<organism evidence="8 9">
    <name type="scientific">Morchella conica CCBAS932</name>
    <dbReference type="NCBI Taxonomy" id="1392247"/>
    <lineage>
        <taxon>Eukaryota</taxon>
        <taxon>Fungi</taxon>
        <taxon>Dikarya</taxon>
        <taxon>Ascomycota</taxon>
        <taxon>Pezizomycotina</taxon>
        <taxon>Pezizomycetes</taxon>
        <taxon>Pezizales</taxon>
        <taxon>Morchellaceae</taxon>
        <taxon>Morchella</taxon>
    </lineage>
</organism>
<proteinExistence type="inferred from homology"/>
<keyword evidence="7" id="KW-0333">Golgi apparatus</keyword>
<dbReference type="GO" id="GO:0000139">
    <property type="term" value="C:Golgi membrane"/>
    <property type="evidence" value="ECO:0007669"/>
    <property type="project" value="UniProtKB-SubCell"/>
</dbReference>
<evidence type="ECO:0000256" key="5">
    <source>
        <dbReference type="ARBA" id="ARBA00022989"/>
    </source>
</evidence>
<keyword evidence="4 7" id="KW-0812">Transmembrane</keyword>
<evidence type="ECO:0000256" key="7">
    <source>
        <dbReference type="RuleBase" id="RU367097"/>
    </source>
</evidence>
<keyword evidence="7" id="KW-0762">Sugar transport</keyword>
<keyword evidence="7" id="KW-0256">Endoplasmic reticulum</keyword>
<protein>
    <recommendedName>
        <fullName evidence="7">GDP-mannose transporter</fullName>
        <shortName evidence="7">GMT</shortName>
    </recommendedName>
</protein>
<keyword evidence="6 7" id="KW-0472">Membrane</keyword>
<feature type="transmembrane region" description="Helical" evidence="7">
    <location>
        <begin position="192"/>
        <end position="211"/>
    </location>
</feature>
<comment type="subunit">
    <text evidence="3 7">Homooligomer.</text>
</comment>
<feature type="transmembrane region" description="Helical" evidence="7">
    <location>
        <begin position="71"/>
        <end position="89"/>
    </location>
</feature>
<reference evidence="8 9" key="1">
    <citation type="journal article" date="2018" name="Nat. Ecol. Evol.">
        <title>Pezizomycetes genomes reveal the molecular basis of ectomycorrhizal truffle lifestyle.</title>
        <authorList>
            <person name="Murat C."/>
            <person name="Payen T."/>
            <person name="Noel B."/>
            <person name="Kuo A."/>
            <person name="Morin E."/>
            <person name="Chen J."/>
            <person name="Kohler A."/>
            <person name="Krizsan K."/>
            <person name="Balestrini R."/>
            <person name="Da Silva C."/>
            <person name="Montanini B."/>
            <person name="Hainaut M."/>
            <person name="Levati E."/>
            <person name="Barry K.W."/>
            <person name="Belfiori B."/>
            <person name="Cichocki N."/>
            <person name="Clum A."/>
            <person name="Dockter R.B."/>
            <person name="Fauchery L."/>
            <person name="Guy J."/>
            <person name="Iotti M."/>
            <person name="Le Tacon F."/>
            <person name="Lindquist E.A."/>
            <person name="Lipzen A."/>
            <person name="Malagnac F."/>
            <person name="Mello A."/>
            <person name="Molinier V."/>
            <person name="Miyauchi S."/>
            <person name="Poulain J."/>
            <person name="Riccioni C."/>
            <person name="Rubini A."/>
            <person name="Sitrit Y."/>
            <person name="Splivallo R."/>
            <person name="Traeger S."/>
            <person name="Wang M."/>
            <person name="Zifcakova L."/>
            <person name="Wipf D."/>
            <person name="Zambonelli A."/>
            <person name="Paolocci F."/>
            <person name="Nowrousian M."/>
            <person name="Ottonello S."/>
            <person name="Baldrian P."/>
            <person name="Spatafora J.W."/>
            <person name="Henrissat B."/>
            <person name="Nagy L.G."/>
            <person name="Aury J.M."/>
            <person name="Wincker P."/>
            <person name="Grigoriev I.V."/>
            <person name="Bonfante P."/>
            <person name="Martin F.M."/>
        </authorList>
    </citation>
    <scope>NUCLEOTIDE SEQUENCE [LARGE SCALE GENOMIC DNA]</scope>
    <source>
        <strain evidence="8 9">CCBAS932</strain>
    </source>
</reference>
<dbReference type="EMBL" id="ML119136">
    <property type="protein sequence ID" value="RPB11379.1"/>
    <property type="molecule type" value="Genomic_DNA"/>
</dbReference>
<keyword evidence="7" id="KW-0968">Cytoplasmic vesicle</keyword>
<sequence length="295" mass="31387">AHRTGKKSFLAWATINTLATIGIVFTNKRIFQHPSFAASQTSFASFHFFFTTLTLLLLSRPPLSLFTPSRTPLTTILPLSLAMCLNVILPNLSLAHSSIPFYQTVRILLTPLVALLNLALYHTTIPIPAALTLIPVCAGVALTSYSDTHTTHPTRTSPAGAIYAFTGVLASALYTVWIGSYHRRLGLSSMQLLLNQAPVAGVLLAACAPFVDDVPVVREVEVSMWWLVLLSGGLASVVNLSQFYVVKEAGAVGSTVVGHVKTCMIVMMGWWIAGGVEAGSVLGVGMAMGGVAAYS</sequence>
<evidence type="ECO:0000256" key="4">
    <source>
        <dbReference type="ARBA" id="ARBA00022692"/>
    </source>
</evidence>
<feature type="transmembrane region" description="Helical" evidence="7">
    <location>
        <begin position="9"/>
        <end position="25"/>
    </location>
</feature>
<keyword evidence="9" id="KW-1185">Reference proteome</keyword>
<feature type="transmembrane region" description="Helical" evidence="7">
    <location>
        <begin position="101"/>
        <end position="120"/>
    </location>
</feature>
<evidence type="ECO:0000256" key="6">
    <source>
        <dbReference type="ARBA" id="ARBA00023136"/>
    </source>
</evidence>
<dbReference type="PANTHER" id="PTHR11132">
    <property type="entry name" value="SOLUTE CARRIER FAMILY 35"/>
    <property type="match status" value="1"/>
</dbReference>